<keyword evidence="2" id="KW-1003">Cell membrane</keyword>
<keyword evidence="4" id="KW-0201">Cytochrome c-type biogenesis</keyword>
<keyword evidence="6 8" id="KW-0472">Membrane</keyword>
<feature type="transmembrane region" description="Helical" evidence="8">
    <location>
        <begin position="335"/>
        <end position="364"/>
    </location>
</feature>
<dbReference type="Gene3D" id="3.40.30.10">
    <property type="entry name" value="Glutaredoxin"/>
    <property type="match status" value="1"/>
</dbReference>
<keyword evidence="3 8" id="KW-0812">Transmembrane</keyword>
<dbReference type="PANTHER" id="PTHR32234">
    <property type="entry name" value="THIOL:DISULFIDE INTERCHANGE PROTEIN DSBD"/>
    <property type="match status" value="1"/>
</dbReference>
<dbReference type="InterPro" id="IPR035671">
    <property type="entry name" value="DsbD_gamma"/>
</dbReference>
<dbReference type="SUPFAM" id="SSF74863">
    <property type="entry name" value="Thiol:disulfide interchange protein DsbD, N-terminal domain (DsbD-alpha)"/>
    <property type="match status" value="1"/>
</dbReference>
<evidence type="ECO:0000256" key="2">
    <source>
        <dbReference type="ARBA" id="ARBA00022475"/>
    </source>
</evidence>
<sequence length="637" mass="66861">MSAIQQVLRYASFILVLLYAIFLVNAPTAQANDFLAPEEAFQFDLRIQDSACEKDCLIDVQATVAPGYYLYRERFALENPKGLPLLEWVELPKGERKFDEFLNQDIEALRGSMAFQIRYSLGELAVKEASAVLVSQGCADAGLCYPPMSTPVTFRDNGLLKGMLGSGGMGGLLGGKQADVSAAGQSVVPALPANEAGDLASRLAAQSWVVVLPVFFGLGLLLAFTPCTLPMLPILSSLVVGQQVGNGNSGRAKPMALALVYVLGMAMTYALLGVLAGLTGQSLVMAMQQPLVLWGFGGVLALLGLALLMGYSLQLPAGLQSWLQEKTGRLKGGQFVPVLVMGVLSALLLGPCVAPPLAGALLYIGQTGDALLGGAALFLLALGMGLPLVLFAAGAGAALPKAGAWMTWVSAAFGFVLLAVAVWTITPVTPVWVIMAAWAVLACTAAAALFHGATSMVTMGSRAKVLSKALGLLLTLLALIYMMGLFSGSNNLLQPLAGAGTQVSGLLGSASAGVSSSKPEFEKVKSEAALALIDSSTMPVMLDFYADWCVSCKEFELFTLTDAAVKAKLDGIRLVQVDVTDNTESDQLLLKEFQLFGPPAILFFPAGETGAIHQVIGFQNAQRFGETLEQVRPGLKL</sequence>
<keyword evidence="7" id="KW-0676">Redox-active center</keyword>
<feature type="transmembrane region" description="Helical" evidence="8">
    <location>
        <begin position="405"/>
        <end position="425"/>
    </location>
</feature>
<dbReference type="InterPro" id="IPR036929">
    <property type="entry name" value="DsbDN_sf"/>
</dbReference>
<dbReference type="InterPro" id="IPR003834">
    <property type="entry name" value="Cyt_c_assmbl_TM_dom"/>
</dbReference>
<dbReference type="PANTHER" id="PTHR32234:SF0">
    <property type="entry name" value="THIOL:DISULFIDE INTERCHANGE PROTEIN DSBD"/>
    <property type="match status" value="1"/>
</dbReference>
<accession>A0AA86J9P2</accession>
<dbReference type="InterPro" id="IPR013766">
    <property type="entry name" value="Thioredoxin_domain"/>
</dbReference>
<protein>
    <submittedName>
        <fullName evidence="10">Protein-disulfide reductase DsbD</fullName>
    </submittedName>
</protein>
<proteinExistence type="predicted"/>
<dbReference type="InterPro" id="IPR028250">
    <property type="entry name" value="DsbDN"/>
</dbReference>
<dbReference type="Pfam" id="PF02683">
    <property type="entry name" value="DsbD_TM"/>
    <property type="match status" value="1"/>
</dbReference>
<dbReference type="PROSITE" id="PS51352">
    <property type="entry name" value="THIOREDOXIN_2"/>
    <property type="match status" value="1"/>
</dbReference>
<dbReference type="Proteomes" id="UP001329151">
    <property type="component" value="Chromosome"/>
</dbReference>
<comment type="subcellular location">
    <subcellularLocation>
        <location evidence="1">Cell membrane</location>
        <topology evidence="1">Multi-pass membrane protein</topology>
    </subcellularLocation>
</comment>
<dbReference type="AlphaFoldDB" id="A0AA86J9P2"/>
<evidence type="ECO:0000313" key="11">
    <source>
        <dbReference type="Proteomes" id="UP001329151"/>
    </source>
</evidence>
<dbReference type="GO" id="GO:0017004">
    <property type="term" value="P:cytochrome complex assembly"/>
    <property type="evidence" value="ECO:0007669"/>
    <property type="project" value="UniProtKB-KW"/>
</dbReference>
<feature type="transmembrane region" description="Helical" evidence="8">
    <location>
        <begin position="291"/>
        <end position="314"/>
    </location>
</feature>
<keyword evidence="5 8" id="KW-1133">Transmembrane helix</keyword>
<evidence type="ECO:0000256" key="5">
    <source>
        <dbReference type="ARBA" id="ARBA00022989"/>
    </source>
</evidence>
<evidence type="ECO:0000256" key="3">
    <source>
        <dbReference type="ARBA" id="ARBA00022692"/>
    </source>
</evidence>
<gene>
    <name evidence="10" type="primary">dsbD</name>
    <name evidence="10" type="ORF">RGQ30_28010</name>
</gene>
<dbReference type="RefSeq" id="WP_130557603.1">
    <property type="nucleotide sequence ID" value="NZ_AP028947.1"/>
</dbReference>
<organism evidence="10 11">
    <name type="scientific">Limnobacter thiooxidans</name>
    <dbReference type="NCBI Taxonomy" id="131080"/>
    <lineage>
        <taxon>Bacteria</taxon>
        <taxon>Pseudomonadati</taxon>
        <taxon>Pseudomonadota</taxon>
        <taxon>Betaproteobacteria</taxon>
        <taxon>Burkholderiales</taxon>
        <taxon>Burkholderiaceae</taxon>
        <taxon>Limnobacter</taxon>
    </lineage>
</organism>
<dbReference type="GO" id="GO:0005886">
    <property type="term" value="C:plasma membrane"/>
    <property type="evidence" value="ECO:0007669"/>
    <property type="project" value="UniProtKB-SubCell"/>
</dbReference>
<evidence type="ECO:0000256" key="1">
    <source>
        <dbReference type="ARBA" id="ARBA00004651"/>
    </source>
</evidence>
<evidence type="ECO:0000313" key="10">
    <source>
        <dbReference type="EMBL" id="BET27300.1"/>
    </source>
</evidence>
<dbReference type="NCBIfam" id="NF001419">
    <property type="entry name" value="PRK00293.1"/>
    <property type="match status" value="1"/>
</dbReference>
<evidence type="ECO:0000256" key="8">
    <source>
        <dbReference type="SAM" id="Phobius"/>
    </source>
</evidence>
<feature type="domain" description="Thioredoxin" evidence="9">
    <location>
        <begin position="512"/>
        <end position="633"/>
    </location>
</feature>
<evidence type="ECO:0000256" key="6">
    <source>
        <dbReference type="ARBA" id="ARBA00023136"/>
    </source>
</evidence>
<reference evidence="10 11" key="1">
    <citation type="submission" date="2023-10" db="EMBL/GenBank/DDBJ databases">
        <title>Complete Genome Sequence of Limnobacter thiooxidans CS-K2T, Isolated from freshwater lake sediments in Bavaria, Germany.</title>
        <authorList>
            <person name="Naruki M."/>
            <person name="Watanabe A."/>
            <person name="Warashina T."/>
            <person name="Morita T."/>
            <person name="Arakawa K."/>
        </authorList>
    </citation>
    <scope>NUCLEOTIDE SEQUENCE [LARGE SCALE GENOMIC DNA]</scope>
    <source>
        <strain evidence="10 11">CS-K2</strain>
    </source>
</reference>
<evidence type="ECO:0000256" key="7">
    <source>
        <dbReference type="ARBA" id="ARBA00023284"/>
    </source>
</evidence>
<feature type="transmembrane region" description="Helical" evidence="8">
    <location>
        <begin position="256"/>
        <end position="279"/>
    </location>
</feature>
<dbReference type="Pfam" id="PF13899">
    <property type="entry name" value="Thioredoxin_7"/>
    <property type="match status" value="1"/>
</dbReference>
<dbReference type="SUPFAM" id="SSF52833">
    <property type="entry name" value="Thioredoxin-like"/>
    <property type="match status" value="1"/>
</dbReference>
<evidence type="ECO:0000256" key="4">
    <source>
        <dbReference type="ARBA" id="ARBA00022748"/>
    </source>
</evidence>
<dbReference type="KEGG" id="lto:RGQ30_28010"/>
<dbReference type="GO" id="GO:0045454">
    <property type="term" value="P:cell redox homeostasis"/>
    <property type="evidence" value="ECO:0007669"/>
    <property type="project" value="TreeGrafter"/>
</dbReference>
<evidence type="ECO:0000259" key="9">
    <source>
        <dbReference type="PROSITE" id="PS51352"/>
    </source>
</evidence>
<dbReference type="PROSITE" id="PS00194">
    <property type="entry name" value="THIOREDOXIN_1"/>
    <property type="match status" value="1"/>
</dbReference>
<dbReference type="InterPro" id="IPR036249">
    <property type="entry name" value="Thioredoxin-like_sf"/>
</dbReference>
<dbReference type="GO" id="GO:0015035">
    <property type="term" value="F:protein-disulfide reductase activity"/>
    <property type="evidence" value="ECO:0007669"/>
    <property type="project" value="TreeGrafter"/>
</dbReference>
<keyword evidence="11" id="KW-1185">Reference proteome</keyword>
<dbReference type="EMBL" id="AP028947">
    <property type="protein sequence ID" value="BET27300.1"/>
    <property type="molecule type" value="Genomic_DNA"/>
</dbReference>
<dbReference type="CDD" id="cd02953">
    <property type="entry name" value="DsbDgamma"/>
    <property type="match status" value="1"/>
</dbReference>
<name>A0AA86J9P2_9BURK</name>
<dbReference type="Pfam" id="PF11412">
    <property type="entry name" value="DsbD_N"/>
    <property type="match status" value="1"/>
</dbReference>
<feature type="transmembrane region" description="Helical" evidence="8">
    <location>
        <begin position="465"/>
        <end position="486"/>
    </location>
</feature>
<dbReference type="InterPro" id="IPR017937">
    <property type="entry name" value="Thioredoxin_CS"/>
</dbReference>
<feature type="transmembrane region" description="Helical" evidence="8">
    <location>
        <begin position="370"/>
        <end position="393"/>
    </location>
</feature>
<dbReference type="Gene3D" id="2.60.40.1250">
    <property type="entry name" value="Thiol:disulfide interchange protein DsbD, N-terminal domain"/>
    <property type="match status" value="1"/>
</dbReference>
<feature type="transmembrane region" description="Helical" evidence="8">
    <location>
        <begin position="431"/>
        <end position="453"/>
    </location>
</feature>
<feature type="transmembrane region" description="Helical" evidence="8">
    <location>
        <begin position="208"/>
        <end position="235"/>
    </location>
</feature>